<organism evidence="2 3">
    <name type="scientific">Diaphorina citri</name>
    <name type="common">Asian citrus psyllid</name>
    <dbReference type="NCBI Taxonomy" id="121845"/>
    <lineage>
        <taxon>Eukaryota</taxon>
        <taxon>Metazoa</taxon>
        <taxon>Ecdysozoa</taxon>
        <taxon>Arthropoda</taxon>
        <taxon>Hexapoda</taxon>
        <taxon>Insecta</taxon>
        <taxon>Pterygota</taxon>
        <taxon>Neoptera</taxon>
        <taxon>Paraneoptera</taxon>
        <taxon>Hemiptera</taxon>
        <taxon>Sternorrhyncha</taxon>
        <taxon>Psylloidea</taxon>
        <taxon>Psyllidae</taxon>
        <taxon>Diaphorininae</taxon>
        <taxon>Diaphorina</taxon>
    </lineage>
</organism>
<evidence type="ECO:0000256" key="1">
    <source>
        <dbReference type="SAM" id="MobiDB-lite"/>
    </source>
</evidence>
<proteinExistence type="predicted"/>
<feature type="compositionally biased region" description="Acidic residues" evidence="1">
    <location>
        <begin position="24"/>
        <end position="35"/>
    </location>
</feature>
<dbReference type="GeneID" id="108252678"/>
<dbReference type="AlphaFoldDB" id="A0A3Q0J2D4"/>
<sequence>MRKKLFVGGRGRAPRKATKKPKVEDDDDEDDDEEETGKKKKKTPTKGKAAKKSPAKASPKGRGKKKVVEEPEDDEDEEDEDDEDLDDEENVEEEEEEEEDENAGAPGSTPPKEFTNGAFVVLKTDFEHEGEPIIWKIDGKALLQKYVPFKDEEAQKTLYKNTSVYSGWSINNKDQYYAAPVIFKQQTRKEHIVEFLKNDIKKEDGLEAAGED</sequence>
<feature type="region of interest" description="Disordered" evidence="1">
    <location>
        <begin position="1"/>
        <end position="116"/>
    </location>
</feature>
<dbReference type="KEGG" id="dci:108252678"/>
<feature type="compositionally biased region" description="Acidic residues" evidence="1">
    <location>
        <begin position="70"/>
        <end position="102"/>
    </location>
</feature>
<name>A0A3Q0J2D4_DIACI</name>
<reference evidence="3" key="1">
    <citation type="submission" date="2025-08" db="UniProtKB">
        <authorList>
            <consortium name="RefSeq"/>
        </authorList>
    </citation>
    <scope>IDENTIFICATION</scope>
</reference>
<dbReference type="Proteomes" id="UP000079169">
    <property type="component" value="Unplaced"/>
</dbReference>
<protein>
    <submittedName>
        <fullName evidence="3">Nucleolin-like</fullName>
    </submittedName>
</protein>
<feature type="compositionally biased region" description="Basic residues" evidence="1">
    <location>
        <begin position="38"/>
        <end position="65"/>
    </location>
</feature>
<evidence type="ECO:0000313" key="3">
    <source>
        <dbReference type="RefSeq" id="XP_026681118.1"/>
    </source>
</evidence>
<dbReference type="PaxDb" id="121845-A0A3Q0J2D4"/>
<keyword evidence="2" id="KW-1185">Reference proteome</keyword>
<accession>A0A3Q0J2D4</accession>
<dbReference type="RefSeq" id="XP_026681118.1">
    <property type="nucleotide sequence ID" value="XM_026825317.1"/>
</dbReference>
<gene>
    <name evidence="3" type="primary">LOC108252678</name>
</gene>
<evidence type="ECO:0000313" key="2">
    <source>
        <dbReference type="Proteomes" id="UP000079169"/>
    </source>
</evidence>